<dbReference type="PANTHER" id="PTHR47123:SF26">
    <property type="entry name" value="DUF295 DOMAIN-CONTAINING PROTEIN"/>
    <property type="match status" value="1"/>
</dbReference>
<feature type="domain" description="KIB1-4 beta-propeller" evidence="1">
    <location>
        <begin position="98"/>
        <end position="360"/>
    </location>
</feature>
<accession>A0AAU9SR59</accession>
<dbReference type="PANTHER" id="PTHR47123">
    <property type="entry name" value="F-BOX PROTEIN SKIP23"/>
    <property type="match status" value="1"/>
</dbReference>
<protein>
    <recommendedName>
        <fullName evidence="1">KIB1-4 beta-propeller domain-containing protein</fullName>
    </recommendedName>
</protein>
<dbReference type="Pfam" id="PF03478">
    <property type="entry name" value="Beta-prop_KIB1-4"/>
    <property type="match status" value="1"/>
</dbReference>
<dbReference type="InterPro" id="IPR005174">
    <property type="entry name" value="KIB1-4_b-propeller"/>
</dbReference>
<sequence length="382" mass="43138">MDSSLLPLPQWSDLPLDLLELISDRVNDDSSDTADLLCLRSVCATWRLSLPLSHKNNNFLSKFPTLLPFWSSSSSSSSGFFILKQSSVYKLEALDKTSNPTSWLVKLQETSPGKMRVLDLFSNDRISFLPESFPEKIDLQESHVRLVRRAYRMEYANNGGGEMSSFWSLNSDKVVILSSGEHSAVMAIHSGGKLGFLKRGNEERWRILDNSWNVIYEDIMVYEDNCIVVDDKGKTVIYDVDFKVSDLAEGLAGGGGHKKHLVEYSGGEVLLVDKYVKHVWCKSEFSKSAVEFRVYKLNREEKRWEEVRELGDAALFLGEDCSFSVQIPAGDLAGGCIFYRDYRNGGRSRGSRSDGDGVFNVEYEMQGDLVFSYKAQMFKPII</sequence>
<evidence type="ECO:0000259" key="1">
    <source>
        <dbReference type="Pfam" id="PF03478"/>
    </source>
</evidence>
<proteinExistence type="predicted"/>
<evidence type="ECO:0000313" key="3">
    <source>
        <dbReference type="Proteomes" id="UP000836841"/>
    </source>
</evidence>
<dbReference type="Proteomes" id="UP000836841">
    <property type="component" value="Chromosome 6"/>
</dbReference>
<name>A0AAU9SR59_THLAR</name>
<reference evidence="2 3" key="1">
    <citation type="submission" date="2022-03" db="EMBL/GenBank/DDBJ databases">
        <authorList>
            <person name="Nunn A."/>
            <person name="Chopra R."/>
            <person name="Nunn A."/>
            <person name="Contreras Garrido A."/>
        </authorList>
    </citation>
    <scope>NUCLEOTIDE SEQUENCE [LARGE SCALE GENOMIC DNA]</scope>
</reference>
<dbReference type="EMBL" id="OU466862">
    <property type="protein sequence ID" value="CAH2069369.1"/>
    <property type="molecule type" value="Genomic_DNA"/>
</dbReference>
<evidence type="ECO:0000313" key="2">
    <source>
        <dbReference type="EMBL" id="CAH2069369.1"/>
    </source>
</evidence>
<organism evidence="2 3">
    <name type="scientific">Thlaspi arvense</name>
    <name type="common">Field penny-cress</name>
    <dbReference type="NCBI Taxonomy" id="13288"/>
    <lineage>
        <taxon>Eukaryota</taxon>
        <taxon>Viridiplantae</taxon>
        <taxon>Streptophyta</taxon>
        <taxon>Embryophyta</taxon>
        <taxon>Tracheophyta</taxon>
        <taxon>Spermatophyta</taxon>
        <taxon>Magnoliopsida</taxon>
        <taxon>eudicotyledons</taxon>
        <taxon>Gunneridae</taxon>
        <taxon>Pentapetalae</taxon>
        <taxon>rosids</taxon>
        <taxon>malvids</taxon>
        <taxon>Brassicales</taxon>
        <taxon>Brassicaceae</taxon>
        <taxon>Thlaspideae</taxon>
        <taxon>Thlaspi</taxon>
    </lineage>
</organism>
<gene>
    <name evidence="2" type="ORF">TAV2_LOCUS22304</name>
</gene>
<dbReference type="InterPro" id="IPR051304">
    <property type="entry name" value="SCF_F-box_domain"/>
</dbReference>
<keyword evidence="3" id="KW-1185">Reference proteome</keyword>
<dbReference type="AlphaFoldDB" id="A0AAU9SR59"/>